<gene>
    <name evidence="3" type="ORF">CSA55_04475</name>
</gene>
<evidence type="ECO:0000259" key="2">
    <source>
        <dbReference type="Pfam" id="PF07687"/>
    </source>
</evidence>
<dbReference type="GO" id="GO:0016787">
    <property type="term" value="F:hydrolase activity"/>
    <property type="evidence" value="ECO:0007669"/>
    <property type="project" value="UniProtKB-KW"/>
</dbReference>
<dbReference type="Pfam" id="PF01546">
    <property type="entry name" value="Peptidase_M20"/>
    <property type="match status" value="1"/>
</dbReference>
<dbReference type="InterPro" id="IPR036264">
    <property type="entry name" value="Bact_exopeptidase_dim_dom"/>
</dbReference>
<dbReference type="PANTHER" id="PTHR11014:SF63">
    <property type="entry name" value="METALLOPEPTIDASE, PUTATIVE (AFU_ORTHOLOGUE AFUA_6G09600)-RELATED"/>
    <property type="match status" value="1"/>
</dbReference>
<dbReference type="SUPFAM" id="SSF55031">
    <property type="entry name" value="Bacterial exopeptidase dimerisation domain"/>
    <property type="match status" value="1"/>
</dbReference>
<protein>
    <submittedName>
        <fullName evidence="3">N-acyl-L-amino acid amidohydrolase</fullName>
    </submittedName>
</protein>
<dbReference type="GO" id="GO:0046872">
    <property type="term" value="F:metal ion binding"/>
    <property type="evidence" value="ECO:0007669"/>
    <property type="project" value="UniProtKB-KW"/>
</dbReference>
<comment type="cofactor">
    <cofactor evidence="1">
        <name>Mn(2+)</name>
        <dbReference type="ChEBI" id="CHEBI:29035"/>
    </cofactor>
    <text evidence="1">The Mn(2+) ion enhances activity.</text>
</comment>
<dbReference type="PIRSF" id="PIRSF005962">
    <property type="entry name" value="Pept_M20D_amidohydro"/>
    <property type="match status" value="1"/>
</dbReference>
<dbReference type="Pfam" id="PF07687">
    <property type="entry name" value="M20_dimer"/>
    <property type="match status" value="1"/>
</dbReference>
<dbReference type="Gene3D" id="3.30.70.360">
    <property type="match status" value="1"/>
</dbReference>
<comment type="caution">
    <text evidence="3">The sequence shown here is derived from an EMBL/GenBank/DDBJ whole genome shotgun (WGS) entry which is preliminary data.</text>
</comment>
<dbReference type="InterPro" id="IPR011650">
    <property type="entry name" value="Peptidase_M20_dimer"/>
</dbReference>
<evidence type="ECO:0000256" key="1">
    <source>
        <dbReference type="PIRSR" id="PIRSR005962-1"/>
    </source>
</evidence>
<accession>A0A2G6K995</accession>
<dbReference type="InterPro" id="IPR002933">
    <property type="entry name" value="Peptidase_M20"/>
</dbReference>
<feature type="domain" description="Peptidase M20 dimerisation" evidence="2">
    <location>
        <begin position="198"/>
        <end position="291"/>
    </location>
</feature>
<dbReference type="InterPro" id="IPR017439">
    <property type="entry name" value="Amidohydrolase"/>
</dbReference>
<dbReference type="EMBL" id="PDSL01000058">
    <property type="protein sequence ID" value="PIE31940.1"/>
    <property type="molecule type" value="Genomic_DNA"/>
</dbReference>
<dbReference type="PANTHER" id="PTHR11014">
    <property type="entry name" value="PEPTIDASE M20 FAMILY MEMBER"/>
    <property type="match status" value="1"/>
</dbReference>
<reference evidence="3 4" key="1">
    <citation type="submission" date="2017-10" db="EMBL/GenBank/DDBJ databases">
        <title>Novel microbial diversity and functional potential in the marine mammal oral microbiome.</title>
        <authorList>
            <person name="Dudek N.K."/>
            <person name="Sun C.L."/>
            <person name="Burstein D."/>
            <person name="Kantor R.S."/>
            <person name="Aliaga Goltsman D.S."/>
            <person name="Bik E.M."/>
            <person name="Thomas B.C."/>
            <person name="Banfield J.F."/>
            <person name="Relman D.A."/>
        </authorList>
    </citation>
    <scope>NUCLEOTIDE SEQUENCE [LARGE SCALE GENOMIC DNA]</scope>
    <source>
        <strain evidence="3">DOLJORAL78_61_10</strain>
    </source>
</reference>
<feature type="binding site" evidence="1">
    <location>
        <position position="374"/>
    </location>
    <ligand>
        <name>Mn(2+)</name>
        <dbReference type="ChEBI" id="CHEBI:29035"/>
        <label>2</label>
    </ligand>
</feature>
<keyword evidence="1" id="KW-0479">Metal-binding</keyword>
<feature type="binding site" evidence="1">
    <location>
        <position position="175"/>
    </location>
    <ligand>
        <name>Mn(2+)</name>
        <dbReference type="ChEBI" id="CHEBI:29035"/>
        <label>2</label>
    </ligand>
</feature>
<evidence type="ECO:0000313" key="4">
    <source>
        <dbReference type="Proteomes" id="UP000230914"/>
    </source>
</evidence>
<proteinExistence type="predicted"/>
<feature type="binding site" evidence="1">
    <location>
        <position position="114"/>
    </location>
    <ligand>
        <name>Mn(2+)</name>
        <dbReference type="ChEBI" id="CHEBI:29035"/>
        <label>2</label>
    </ligand>
</feature>
<feature type="binding site" evidence="1">
    <location>
        <position position="150"/>
    </location>
    <ligand>
        <name>Mn(2+)</name>
        <dbReference type="ChEBI" id="CHEBI:29035"/>
        <label>2</label>
    </ligand>
</feature>
<feature type="binding site" evidence="1">
    <location>
        <position position="116"/>
    </location>
    <ligand>
        <name>Mn(2+)</name>
        <dbReference type="ChEBI" id="CHEBI:29035"/>
        <label>2</label>
    </ligand>
</feature>
<evidence type="ECO:0000313" key="3">
    <source>
        <dbReference type="EMBL" id="PIE31940.1"/>
    </source>
</evidence>
<sequence>MNPPSTSVSGDDLLVAWLSAHGDELIGWRRHLHAHPELSYHEYATTDFIVDRLEEAGLTVRRLESGTGLWCDLGPAGELAGERLVLRADIDALAMNDDKEVSYCSQTPGVCHACGHDAHMAIMLGVASFFGRHPELVPGPVRVLFQPAEEVVPGGAVGVISEGALDGTGAVFGFHCDPKLDVGRVGLRAGAITSAASSATIELCGPGGHTARPEETVDMVTLAARIVNQLPQRVATAVAPGEVKYVFGALHAGDAANVIPTRAELKASVRTPDPEVWETLGKIVEAELEQIMEGSGADAQLTYVSGVPPVVNDHALIETVDRAVTMTLGSSAVAETPQSWGGDDFAWYGREVPVAYVRLGVHPPDTDQPCRDLHVGDFDLDESAIAVGVRVAVSLVMSYFAR</sequence>
<dbReference type="Proteomes" id="UP000230914">
    <property type="component" value="Unassembled WGS sequence"/>
</dbReference>
<dbReference type="NCBIfam" id="TIGR01891">
    <property type="entry name" value="amidohydrolases"/>
    <property type="match status" value="1"/>
</dbReference>
<dbReference type="SUPFAM" id="SSF53187">
    <property type="entry name" value="Zn-dependent exopeptidases"/>
    <property type="match status" value="1"/>
</dbReference>
<keyword evidence="3" id="KW-0378">Hydrolase</keyword>
<keyword evidence="1" id="KW-0464">Manganese</keyword>
<dbReference type="Gene3D" id="3.40.630.10">
    <property type="entry name" value="Zn peptidases"/>
    <property type="match status" value="1"/>
</dbReference>
<name>A0A2G6K995_9ACTN</name>
<dbReference type="AlphaFoldDB" id="A0A2G6K995"/>
<organism evidence="3 4">
    <name type="scientific">Ilumatobacter coccineus</name>
    <dbReference type="NCBI Taxonomy" id="467094"/>
    <lineage>
        <taxon>Bacteria</taxon>
        <taxon>Bacillati</taxon>
        <taxon>Actinomycetota</taxon>
        <taxon>Acidimicrobiia</taxon>
        <taxon>Acidimicrobiales</taxon>
        <taxon>Ilumatobacteraceae</taxon>
        <taxon>Ilumatobacter</taxon>
    </lineage>
</organism>